<dbReference type="RefSeq" id="WP_103906117.1">
    <property type="nucleotide sequence ID" value="NZ_CP049246.1"/>
</dbReference>
<reference evidence="4" key="1">
    <citation type="submission" date="2016-10" db="EMBL/GenBank/DDBJ databases">
        <authorList>
            <person name="Varghese N."/>
            <person name="Submissions S."/>
        </authorList>
    </citation>
    <scope>NUCLEOTIDE SEQUENCE [LARGE SCALE GENOMIC DNA]</scope>
    <source>
        <strain evidence="4">DSM 22361</strain>
    </source>
</reference>
<gene>
    <name evidence="3" type="ORF">SAMN05421877_105212</name>
</gene>
<protein>
    <submittedName>
        <fullName evidence="3">Metal-dependent hydrolase, endonuclease/exonuclease/phosphatase family</fullName>
    </submittedName>
</protein>
<keyword evidence="1" id="KW-1133">Transmembrane helix</keyword>
<dbReference type="Proteomes" id="UP000236731">
    <property type="component" value="Unassembled WGS sequence"/>
</dbReference>
<dbReference type="GO" id="GO:0004527">
    <property type="term" value="F:exonuclease activity"/>
    <property type="evidence" value="ECO:0007669"/>
    <property type="project" value="UniProtKB-KW"/>
</dbReference>
<dbReference type="InterPro" id="IPR036691">
    <property type="entry name" value="Endo/exonu/phosph_ase_sf"/>
</dbReference>
<feature type="domain" description="Endonuclease/exonuclease/phosphatase" evidence="2">
    <location>
        <begin position="60"/>
        <end position="316"/>
    </location>
</feature>
<evidence type="ECO:0000256" key="1">
    <source>
        <dbReference type="SAM" id="Phobius"/>
    </source>
</evidence>
<evidence type="ECO:0000313" key="3">
    <source>
        <dbReference type="EMBL" id="SEG18189.1"/>
    </source>
</evidence>
<dbReference type="GO" id="GO:0004519">
    <property type="term" value="F:endonuclease activity"/>
    <property type="evidence" value="ECO:0007669"/>
    <property type="project" value="UniProtKB-KW"/>
</dbReference>
<keyword evidence="1" id="KW-0472">Membrane</keyword>
<dbReference type="Pfam" id="PF03372">
    <property type="entry name" value="Exo_endo_phos"/>
    <property type="match status" value="1"/>
</dbReference>
<organism evidence="3 4">
    <name type="scientific">Sphingobacterium lactis</name>
    <dbReference type="NCBI Taxonomy" id="797291"/>
    <lineage>
        <taxon>Bacteria</taxon>
        <taxon>Pseudomonadati</taxon>
        <taxon>Bacteroidota</taxon>
        <taxon>Sphingobacteriia</taxon>
        <taxon>Sphingobacteriales</taxon>
        <taxon>Sphingobacteriaceae</taxon>
        <taxon>Sphingobacterium</taxon>
    </lineage>
</organism>
<dbReference type="PANTHER" id="PTHR14859">
    <property type="entry name" value="CALCOFLUOR WHITE HYPERSENSITIVE PROTEIN PRECURSOR"/>
    <property type="match status" value="1"/>
</dbReference>
<proteinExistence type="predicted"/>
<keyword evidence="4" id="KW-1185">Reference proteome</keyword>
<dbReference type="InterPro" id="IPR051916">
    <property type="entry name" value="GPI-anchor_lipid_remodeler"/>
</dbReference>
<accession>A0A1H5Y2A8</accession>
<keyword evidence="3" id="KW-0255">Endonuclease</keyword>
<dbReference type="GO" id="GO:0006506">
    <property type="term" value="P:GPI anchor biosynthetic process"/>
    <property type="evidence" value="ECO:0007669"/>
    <property type="project" value="TreeGrafter"/>
</dbReference>
<dbReference type="OrthoDB" id="5447300at2"/>
<keyword evidence="1" id="KW-0812">Transmembrane</keyword>
<feature type="transmembrane region" description="Helical" evidence="1">
    <location>
        <begin position="5"/>
        <end position="26"/>
    </location>
</feature>
<dbReference type="Gene3D" id="3.60.10.10">
    <property type="entry name" value="Endonuclease/exonuclease/phosphatase"/>
    <property type="match status" value="1"/>
</dbReference>
<sequence>MKRIFYFLLITLAFIGIPLIVFYLWASSGTSEESAISGIKQLPNTAQRTEFPGDSTVSIMTYNIGYLSGMTNNLSVKANKEFHDANMAVMKDYLKGNQPDIIAFQEIDYGSKRSFETDQEQEIAQGIYPFAARAVNWNKNYLPFPHWPISVHFRKVISGQSVISKFPITEQQIDTLSRVQDEPFYYRDFYLNRLAQICTLKVGNQQIMVINVHLEAFDRDTRQIHSERVLKLFQDYSQKFPTIIVGDFNSDPNEDESTIRSFFDQGIASAAVQGDINLFTYPADKPDVRIDYIFYSPHFELLESKVVKEVGDISDHLPVYAKLKLKPF</sequence>
<dbReference type="PANTHER" id="PTHR14859:SF1">
    <property type="entry name" value="PGAP2-INTERACTING PROTEIN"/>
    <property type="match status" value="1"/>
</dbReference>
<name>A0A1H5Y2A8_9SPHI</name>
<keyword evidence="3" id="KW-0540">Nuclease</keyword>
<evidence type="ECO:0000313" key="4">
    <source>
        <dbReference type="Proteomes" id="UP000236731"/>
    </source>
</evidence>
<dbReference type="AlphaFoldDB" id="A0A1H5Y2A8"/>
<keyword evidence="3" id="KW-0378">Hydrolase</keyword>
<evidence type="ECO:0000259" key="2">
    <source>
        <dbReference type="Pfam" id="PF03372"/>
    </source>
</evidence>
<dbReference type="SUPFAM" id="SSF56219">
    <property type="entry name" value="DNase I-like"/>
    <property type="match status" value="1"/>
</dbReference>
<dbReference type="InterPro" id="IPR005135">
    <property type="entry name" value="Endo/exonuclease/phosphatase"/>
</dbReference>
<dbReference type="EMBL" id="FNUT01000005">
    <property type="protein sequence ID" value="SEG18189.1"/>
    <property type="molecule type" value="Genomic_DNA"/>
</dbReference>
<keyword evidence="3" id="KW-0269">Exonuclease</keyword>
<dbReference type="GO" id="GO:0016020">
    <property type="term" value="C:membrane"/>
    <property type="evidence" value="ECO:0007669"/>
    <property type="project" value="GOC"/>
</dbReference>